<dbReference type="GO" id="GO:0005829">
    <property type="term" value="C:cytosol"/>
    <property type="evidence" value="ECO:0007669"/>
    <property type="project" value="TreeGrafter"/>
</dbReference>
<name>A0A7X9IJI4_9DELT</name>
<dbReference type="CDD" id="cd06223">
    <property type="entry name" value="PRTases_typeI"/>
    <property type="match status" value="1"/>
</dbReference>
<evidence type="ECO:0000313" key="4">
    <source>
        <dbReference type="EMBL" id="NMC62099.1"/>
    </source>
</evidence>
<dbReference type="GO" id="GO:0032264">
    <property type="term" value="P:IMP salvage"/>
    <property type="evidence" value="ECO:0007669"/>
    <property type="project" value="TreeGrafter"/>
</dbReference>
<dbReference type="GO" id="GO:0032263">
    <property type="term" value="P:GMP salvage"/>
    <property type="evidence" value="ECO:0007669"/>
    <property type="project" value="TreeGrafter"/>
</dbReference>
<comment type="catalytic activity">
    <reaction evidence="1">
        <text>GMP + diphosphate = guanine + 5-phospho-alpha-D-ribose 1-diphosphate</text>
        <dbReference type="Rhea" id="RHEA:25424"/>
        <dbReference type="ChEBI" id="CHEBI:16235"/>
        <dbReference type="ChEBI" id="CHEBI:33019"/>
        <dbReference type="ChEBI" id="CHEBI:58017"/>
        <dbReference type="ChEBI" id="CHEBI:58115"/>
        <dbReference type="EC" id="2.4.2.8"/>
    </reaction>
    <physiologicalReaction direction="right-to-left" evidence="1">
        <dbReference type="Rhea" id="RHEA:25426"/>
    </physiologicalReaction>
</comment>
<protein>
    <recommendedName>
        <fullName evidence="3">Phosphoribosyltransferase domain-containing protein</fullName>
    </recommendedName>
</protein>
<organism evidence="4 5">
    <name type="scientific">SAR324 cluster bacterium</name>
    <dbReference type="NCBI Taxonomy" id="2024889"/>
    <lineage>
        <taxon>Bacteria</taxon>
        <taxon>Deltaproteobacteria</taxon>
        <taxon>SAR324 cluster</taxon>
    </lineage>
</organism>
<dbReference type="InterPro" id="IPR000836">
    <property type="entry name" value="PRTase_dom"/>
</dbReference>
<reference evidence="4 5" key="1">
    <citation type="journal article" date="2020" name="Biotechnol. Biofuels">
        <title>New insights from the biogas microbiome by comprehensive genome-resolved metagenomics of nearly 1600 species originating from multiple anaerobic digesters.</title>
        <authorList>
            <person name="Campanaro S."/>
            <person name="Treu L."/>
            <person name="Rodriguez-R L.M."/>
            <person name="Kovalovszki A."/>
            <person name="Ziels R.M."/>
            <person name="Maus I."/>
            <person name="Zhu X."/>
            <person name="Kougias P.G."/>
            <person name="Basile A."/>
            <person name="Luo G."/>
            <person name="Schluter A."/>
            <person name="Konstantinidis K.T."/>
            <person name="Angelidaki I."/>
        </authorList>
    </citation>
    <scope>NUCLEOTIDE SEQUENCE [LARGE SCALE GENOMIC DNA]</scope>
    <source>
        <strain evidence="4">AS27yjCOA_65</strain>
    </source>
</reference>
<dbReference type="InterPro" id="IPR050408">
    <property type="entry name" value="HGPRT"/>
</dbReference>
<dbReference type="Gene3D" id="3.40.50.2020">
    <property type="match status" value="1"/>
</dbReference>
<evidence type="ECO:0000313" key="5">
    <source>
        <dbReference type="Proteomes" id="UP000524246"/>
    </source>
</evidence>
<dbReference type="EMBL" id="JAAZON010000114">
    <property type="protein sequence ID" value="NMC62099.1"/>
    <property type="molecule type" value="Genomic_DNA"/>
</dbReference>
<dbReference type="SUPFAM" id="SSF53271">
    <property type="entry name" value="PRTase-like"/>
    <property type="match status" value="1"/>
</dbReference>
<comment type="caution">
    <text evidence="4">The sequence shown here is derived from an EMBL/GenBank/DDBJ whole genome shotgun (WGS) entry which is preliminary data.</text>
</comment>
<dbReference type="GO" id="GO:0004422">
    <property type="term" value="F:hypoxanthine phosphoribosyltransferase activity"/>
    <property type="evidence" value="ECO:0007669"/>
    <property type="project" value="TreeGrafter"/>
</dbReference>
<accession>A0A7X9IJI4</accession>
<dbReference type="PANTHER" id="PTHR43340">
    <property type="entry name" value="HYPOXANTHINE-GUANINE PHOSPHORIBOSYLTRANSFERASE"/>
    <property type="match status" value="1"/>
</dbReference>
<dbReference type="Proteomes" id="UP000524246">
    <property type="component" value="Unassembled WGS sequence"/>
</dbReference>
<sequence length="189" mass="21657">MKQCDGISEEVPEDFNLLYTAHEIDMKIGFIAKEICLWINEHQRHGHHVVACPILCGGDFLLSDLKPFLPLNMAYGFIRTHAYQEGEPNRQLEDVSLEYLSFDPEGKAILLVDDIRDRGSTLKTVVDYLDIHGAIDVRSLVLVCREGQTPVAEPTWSLFQYSGNKWLVGRGMQRRGWYRNARNIYTIDS</sequence>
<dbReference type="GO" id="GO:0000287">
    <property type="term" value="F:magnesium ion binding"/>
    <property type="evidence" value="ECO:0007669"/>
    <property type="project" value="TreeGrafter"/>
</dbReference>
<dbReference type="AlphaFoldDB" id="A0A7X9IJI4"/>
<dbReference type="Pfam" id="PF00156">
    <property type="entry name" value="Pribosyltran"/>
    <property type="match status" value="1"/>
</dbReference>
<dbReference type="GO" id="GO:0046100">
    <property type="term" value="P:hypoxanthine metabolic process"/>
    <property type="evidence" value="ECO:0007669"/>
    <property type="project" value="TreeGrafter"/>
</dbReference>
<feature type="domain" description="Phosphoribosyltransferase" evidence="3">
    <location>
        <begin position="27"/>
        <end position="150"/>
    </location>
</feature>
<proteinExistence type="predicted"/>
<evidence type="ECO:0000256" key="1">
    <source>
        <dbReference type="ARBA" id="ARBA00048811"/>
    </source>
</evidence>
<gene>
    <name evidence="4" type="ORF">GYA55_02925</name>
</gene>
<evidence type="ECO:0000259" key="3">
    <source>
        <dbReference type="Pfam" id="PF00156"/>
    </source>
</evidence>
<dbReference type="GO" id="GO:0006178">
    <property type="term" value="P:guanine salvage"/>
    <property type="evidence" value="ECO:0007669"/>
    <property type="project" value="TreeGrafter"/>
</dbReference>
<comment type="catalytic activity">
    <reaction evidence="2">
        <text>IMP + diphosphate = hypoxanthine + 5-phospho-alpha-D-ribose 1-diphosphate</text>
        <dbReference type="Rhea" id="RHEA:17973"/>
        <dbReference type="ChEBI" id="CHEBI:17368"/>
        <dbReference type="ChEBI" id="CHEBI:33019"/>
        <dbReference type="ChEBI" id="CHEBI:58017"/>
        <dbReference type="ChEBI" id="CHEBI:58053"/>
        <dbReference type="EC" id="2.4.2.8"/>
    </reaction>
    <physiologicalReaction direction="right-to-left" evidence="2">
        <dbReference type="Rhea" id="RHEA:17975"/>
    </physiologicalReaction>
</comment>
<dbReference type="PANTHER" id="PTHR43340:SF1">
    <property type="entry name" value="HYPOXANTHINE PHOSPHORIBOSYLTRANSFERASE"/>
    <property type="match status" value="1"/>
</dbReference>
<dbReference type="InterPro" id="IPR029057">
    <property type="entry name" value="PRTase-like"/>
</dbReference>
<evidence type="ECO:0000256" key="2">
    <source>
        <dbReference type="ARBA" id="ARBA00049402"/>
    </source>
</evidence>